<feature type="non-terminal residue" evidence="12">
    <location>
        <position position="1"/>
    </location>
</feature>
<dbReference type="AlphaFoldDB" id="A0AA89AZI5"/>
<keyword evidence="3" id="KW-0677">Repeat</keyword>
<sequence>MTEATIPDSFYNHSPFFKRRWRGRRVCQQQWWRLWWGMHHRGRRRHRQVPNSSVPRHEKDDVMDEEFDGTPSTKFTSKRYLETPTSGNGKAGMYVYECKTCYRTFPSFQALGRHRASHKKPKKMAGEKKRSPSPPPLVSDDEDFSFKKHNQTNTSSPLSLPLTPKSSKVHECSICGAEFTSGQALGGHMRRHRMSGGTSKALSLSPNSFTPTVIESEEGKNTGNVLSLELDLNLPAPEHDHLRDTKFAFTSKQQQQHQQQQKQQYGLDGIQILLDDLDAYNICTCNILESRIALVYVDHCGGILDEAEEVLALLSSQEGQGVDNNQHYDGVNGVEVGDESEGCMELGVIYSWANRDRLYIGVDNVEDGSDSGSDFHNIDYSSDDENDDAMYKENNDPSVL</sequence>
<feature type="compositionally biased region" description="Basic and acidic residues" evidence="10">
    <location>
        <begin position="389"/>
        <end position="400"/>
    </location>
</feature>
<dbReference type="InterPro" id="IPR036236">
    <property type="entry name" value="Znf_C2H2_sf"/>
</dbReference>
<dbReference type="PROSITE" id="PS50157">
    <property type="entry name" value="ZINC_FINGER_C2H2_2"/>
    <property type="match status" value="2"/>
</dbReference>
<evidence type="ECO:0000256" key="5">
    <source>
        <dbReference type="ARBA" id="ARBA00022833"/>
    </source>
</evidence>
<evidence type="ECO:0000256" key="2">
    <source>
        <dbReference type="ARBA" id="ARBA00022723"/>
    </source>
</evidence>
<protein>
    <recommendedName>
        <fullName evidence="11">C2H2-type domain-containing protein</fullName>
    </recommendedName>
</protein>
<evidence type="ECO:0000256" key="1">
    <source>
        <dbReference type="ARBA" id="ARBA00004123"/>
    </source>
</evidence>
<evidence type="ECO:0000313" key="13">
    <source>
        <dbReference type="Proteomes" id="UP001188597"/>
    </source>
</evidence>
<accession>A0AA89AZI5</accession>
<keyword evidence="5" id="KW-0862">Zinc</keyword>
<keyword evidence="6" id="KW-0805">Transcription regulation</keyword>
<feature type="region of interest" description="Disordered" evidence="10">
    <location>
        <begin position="43"/>
        <end position="70"/>
    </location>
</feature>
<keyword evidence="4 9" id="KW-0863">Zinc-finger</keyword>
<comment type="caution">
    <text evidence="12">The sequence shown here is derived from an EMBL/GenBank/DDBJ whole genome shotgun (WGS) entry which is preliminary data.</text>
</comment>
<keyword evidence="2" id="KW-0479">Metal-binding</keyword>
<dbReference type="Gene3D" id="3.30.160.60">
    <property type="entry name" value="Classic Zinc Finger"/>
    <property type="match status" value="1"/>
</dbReference>
<dbReference type="PANTHER" id="PTHR26374:SF378">
    <property type="entry name" value="C2H2-TYPE ZINC FINGER FAMILY PROTEIN"/>
    <property type="match status" value="1"/>
</dbReference>
<evidence type="ECO:0000256" key="6">
    <source>
        <dbReference type="ARBA" id="ARBA00023015"/>
    </source>
</evidence>
<evidence type="ECO:0000256" key="7">
    <source>
        <dbReference type="ARBA" id="ARBA00023163"/>
    </source>
</evidence>
<keyword evidence="7" id="KW-0804">Transcription</keyword>
<evidence type="ECO:0000256" key="9">
    <source>
        <dbReference type="PROSITE-ProRule" id="PRU00042"/>
    </source>
</evidence>
<comment type="subcellular location">
    <subcellularLocation>
        <location evidence="1">Nucleus</location>
    </subcellularLocation>
</comment>
<evidence type="ECO:0000259" key="11">
    <source>
        <dbReference type="PROSITE" id="PS50157"/>
    </source>
</evidence>
<name>A0AA89AZI5_9ASTE</name>
<organism evidence="12 13">
    <name type="scientific">Escallonia herrerae</name>
    <dbReference type="NCBI Taxonomy" id="1293975"/>
    <lineage>
        <taxon>Eukaryota</taxon>
        <taxon>Viridiplantae</taxon>
        <taxon>Streptophyta</taxon>
        <taxon>Embryophyta</taxon>
        <taxon>Tracheophyta</taxon>
        <taxon>Spermatophyta</taxon>
        <taxon>Magnoliopsida</taxon>
        <taxon>eudicotyledons</taxon>
        <taxon>Gunneridae</taxon>
        <taxon>Pentapetalae</taxon>
        <taxon>asterids</taxon>
        <taxon>campanulids</taxon>
        <taxon>Escalloniales</taxon>
        <taxon>Escalloniaceae</taxon>
        <taxon>Escallonia</taxon>
    </lineage>
</organism>
<dbReference type="PANTHER" id="PTHR26374">
    <property type="entry name" value="ZINC FINGER PROTEIN ZAT5"/>
    <property type="match status" value="1"/>
</dbReference>
<feature type="region of interest" description="Disordered" evidence="10">
    <location>
        <begin position="112"/>
        <end position="164"/>
    </location>
</feature>
<evidence type="ECO:0000256" key="3">
    <source>
        <dbReference type="ARBA" id="ARBA00022737"/>
    </source>
</evidence>
<evidence type="ECO:0000313" key="12">
    <source>
        <dbReference type="EMBL" id="KAK3023069.1"/>
    </source>
</evidence>
<dbReference type="GO" id="GO:0008270">
    <property type="term" value="F:zinc ion binding"/>
    <property type="evidence" value="ECO:0007669"/>
    <property type="project" value="UniProtKB-KW"/>
</dbReference>
<dbReference type="GO" id="GO:0005634">
    <property type="term" value="C:nucleus"/>
    <property type="evidence" value="ECO:0007669"/>
    <property type="project" value="UniProtKB-SubCell"/>
</dbReference>
<evidence type="ECO:0000256" key="10">
    <source>
        <dbReference type="SAM" id="MobiDB-lite"/>
    </source>
</evidence>
<dbReference type="Pfam" id="PF13912">
    <property type="entry name" value="zf-C2H2_6"/>
    <property type="match status" value="2"/>
</dbReference>
<feature type="region of interest" description="Disordered" evidence="10">
    <location>
        <begin position="371"/>
        <end position="400"/>
    </location>
</feature>
<feature type="domain" description="C2H2-type" evidence="11">
    <location>
        <begin position="96"/>
        <end position="123"/>
    </location>
</feature>
<keyword evidence="13" id="KW-1185">Reference proteome</keyword>
<dbReference type="EMBL" id="JAVXUP010000679">
    <property type="protein sequence ID" value="KAK3023069.1"/>
    <property type="molecule type" value="Genomic_DNA"/>
</dbReference>
<feature type="domain" description="C2H2-type" evidence="11">
    <location>
        <begin position="170"/>
        <end position="192"/>
    </location>
</feature>
<gene>
    <name evidence="12" type="ORF">RJ639_043084</name>
</gene>
<dbReference type="InterPro" id="IPR013087">
    <property type="entry name" value="Znf_C2H2_type"/>
</dbReference>
<dbReference type="PROSITE" id="PS00028">
    <property type="entry name" value="ZINC_FINGER_C2H2_1"/>
    <property type="match status" value="2"/>
</dbReference>
<reference evidence="12" key="1">
    <citation type="submission" date="2022-12" db="EMBL/GenBank/DDBJ databases">
        <title>Draft genome assemblies for two species of Escallonia (Escalloniales).</title>
        <authorList>
            <person name="Chanderbali A."/>
            <person name="Dervinis C."/>
            <person name="Anghel I."/>
            <person name="Soltis D."/>
            <person name="Soltis P."/>
            <person name="Zapata F."/>
        </authorList>
    </citation>
    <scope>NUCLEOTIDE SEQUENCE</scope>
    <source>
        <strain evidence="12">UCBG64.0493</strain>
        <tissue evidence="12">Leaf</tissue>
    </source>
</reference>
<dbReference type="SMART" id="SM00355">
    <property type="entry name" value="ZnF_C2H2"/>
    <property type="match status" value="2"/>
</dbReference>
<feature type="compositionally biased region" description="Low complexity" evidence="10">
    <location>
        <begin position="154"/>
        <end position="164"/>
    </location>
</feature>
<dbReference type="SUPFAM" id="SSF57667">
    <property type="entry name" value="beta-beta-alpha zinc fingers"/>
    <property type="match status" value="1"/>
</dbReference>
<keyword evidence="8" id="KW-0539">Nucleus</keyword>
<dbReference type="Proteomes" id="UP001188597">
    <property type="component" value="Unassembled WGS sequence"/>
</dbReference>
<evidence type="ECO:0000256" key="8">
    <source>
        <dbReference type="ARBA" id="ARBA00023242"/>
    </source>
</evidence>
<proteinExistence type="predicted"/>
<evidence type="ECO:0000256" key="4">
    <source>
        <dbReference type="ARBA" id="ARBA00022771"/>
    </source>
</evidence>
<feature type="compositionally biased region" description="Basic residues" evidence="10">
    <location>
        <begin position="112"/>
        <end position="123"/>
    </location>
</feature>